<protein>
    <recommendedName>
        <fullName evidence="6">BHLH domain-containing protein</fullName>
    </recommendedName>
</protein>
<keyword evidence="5" id="KW-0539">Nucleus</keyword>
<feature type="domain" description="BHLH" evidence="6">
    <location>
        <begin position="177"/>
        <end position="226"/>
    </location>
</feature>
<dbReference type="SMART" id="SM00353">
    <property type="entry name" value="HLH"/>
    <property type="match status" value="1"/>
</dbReference>
<gene>
    <name evidence="7" type="ORF">PVAP13_9NG694800</name>
</gene>
<evidence type="ECO:0000313" key="8">
    <source>
        <dbReference type="Proteomes" id="UP000823388"/>
    </source>
</evidence>
<dbReference type="EMBL" id="CM029054">
    <property type="protein sequence ID" value="KAG2541678.1"/>
    <property type="molecule type" value="Genomic_DNA"/>
</dbReference>
<name>A0A8T0MY75_PANVG</name>
<dbReference type="PROSITE" id="PS50888">
    <property type="entry name" value="BHLH"/>
    <property type="match status" value="1"/>
</dbReference>
<dbReference type="AlphaFoldDB" id="A0A8T0MY75"/>
<accession>A0A8T0MY75</accession>
<dbReference type="InterPro" id="IPR011598">
    <property type="entry name" value="bHLH_dom"/>
</dbReference>
<keyword evidence="3" id="KW-0805">Transcription regulation</keyword>
<dbReference type="GO" id="GO:0000981">
    <property type="term" value="F:DNA-binding transcription factor activity, RNA polymerase II-specific"/>
    <property type="evidence" value="ECO:0007669"/>
    <property type="project" value="TreeGrafter"/>
</dbReference>
<dbReference type="InterPro" id="IPR045239">
    <property type="entry name" value="bHLH95_bHLH"/>
</dbReference>
<evidence type="ECO:0000256" key="3">
    <source>
        <dbReference type="ARBA" id="ARBA00023015"/>
    </source>
</evidence>
<sequence length="302" mass="33037">MSMLEEIQTATQGGEDLRSRWWRSRLDRSDTMWNCSAPHPFLLPYGDDYVRCEGSSSPAGAVGLDRILPAEYDLCHSLNLSPSLHGLQTPTLFAMNGSENYLGIGANPIYSGETRPVFSQFSCTQPTAAAHLVRWTAAGETMTGDGSRLRGSKRLKTTTAAATAQDPHHGLRCNVKPTRNQSMKAPCKRSQKLGDKITALQQLVSPYGKTDTASVLREAATCIKHLHEQIQQILTASYPAISSPPSEQGTGEEEGPTDLRRRGLCLAPLSPDVVQLVVSAEAALRHRDTADTEDRWRRLAIL</sequence>
<evidence type="ECO:0000256" key="1">
    <source>
        <dbReference type="ARBA" id="ARBA00004123"/>
    </source>
</evidence>
<dbReference type="SUPFAM" id="SSF47459">
    <property type="entry name" value="HLH, helix-loop-helix DNA-binding domain"/>
    <property type="match status" value="1"/>
</dbReference>
<comment type="similarity">
    <text evidence="2">Belongs to the bHLH protein family.</text>
</comment>
<reference evidence="7" key="1">
    <citation type="submission" date="2020-05" db="EMBL/GenBank/DDBJ databases">
        <title>WGS assembly of Panicum virgatum.</title>
        <authorList>
            <person name="Lovell J.T."/>
            <person name="Jenkins J."/>
            <person name="Shu S."/>
            <person name="Juenger T.E."/>
            <person name="Schmutz J."/>
        </authorList>
    </citation>
    <scope>NUCLEOTIDE SEQUENCE</scope>
    <source>
        <strain evidence="7">AP13</strain>
    </source>
</reference>
<dbReference type="InterPro" id="IPR036638">
    <property type="entry name" value="HLH_DNA-bd_sf"/>
</dbReference>
<dbReference type="CDD" id="cd11393">
    <property type="entry name" value="bHLH_AtbHLH_like"/>
    <property type="match status" value="1"/>
</dbReference>
<dbReference type="GO" id="GO:0000978">
    <property type="term" value="F:RNA polymerase II cis-regulatory region sequence-specific DNA binding"/>
    <property type="evidence" value="ECO:0007669"/>
    <property type="project" value="TreeGrafter"/>
</dbReference>
<dbReference type="PANTHER" id="PTHR16223">
    <property type="entry name" value="TRANSCRIPTION FACTOR BHLH83-RELATED"/>
    <property type="match status" value="1"/>
</dbReference>
<evidence type="ECO:0000313" key="7">
    <source>
        <dbReference type="EMBL" id="KAG2541678.1"/>
    </source>
</evidence>
<dbReference type="GO" id="GO:0046983">
    <property type="term" value="F:protein dimerization activity"/>
    <property type="evidence" value="ECO:0007669"/>
    <property type="project" value="InterPro"/>
</dbReference>
<dbReference type="GO" id="GO:0005634">
    <property type="term" value="C:nucleus"/>
    <property type="evidence" value="ECO:0007669"/>
    <property type="project" value="UniProtKB-SubCell"/>
</dbReference>
<comment type="subcellular location">
    <subcellularLocation>
        <location evidence="1">Nucleus</location>
    </subcellularLocation>
</comment>
<keyword evidence="4" id="KW-0804">Transcription</keyword>
<evidence type="ECO:0000256" key="2">
    <source>
        <dbReference type="ARBA" id="ARBA00005510"/>
    </source>
</evidence>
<dbReference type="InterPro" id="IPR045843">
    <property type="entry name" value="IND-like"/>
</dbReference>
<comment type="caution">
    <text evidence="7">The sequence shown here is derived from an EMBL/GenBank/DDBJ whole genome shotgun (WGS) entry which is preliminary data.</text>
</comment>
<evidence type="ECO:0000256" key="5">
    <source>
        <dbReference type="ARBA" id="ARBA00023242"/>
    </source>
</evidence>
<dbReference type="PANTHER" id="PTHR16223:SF367">
    <property type="entry name" value="OS03G0279500 PROTEIN"/>
    <property type="match status" value="1"/>
</dbReference>
<evidence type="ECO:0000256" key="4">
    <source>
        <dbReference type="ARBA" id="ARBA00023163"/>
    </source>
</evidence>
<keyword evidence="8" id="KW-1185">Reference proteome</keyword>
<organism evidence="7 8">
    <name type="scientific">Panicum virgatum</name>
    <name type="common">Blackwell switchgrass</name>
    <dbReference type="NCBI Taxonomy" id="38727"/>
    <lineage>
        <taxon>Eukaryota</taxon>
        <taxon>Viridiplantae</taxon>
        <taxon>Streptophyta</taxon>
        <taxon>Embryophyta</taxon>
        <taxon>Tracheophyta</taxon>
        <taxon>Spermatophyta</taxon>
        <taxon>Magnoliopsida</taxon>
        <taxon>Liliopsida</taxon>
        <taxon>Poales</taxon>
        <taxon>Poaceae</taxon>
        <taxon>PACMAD clade</taxon>
        <taxon>Panicoideae</taxon>
        <taxon>Panicodae</taxon>
        <taxon>Paniceae</taxon>
        <taxon>Panicinae</taxon>
        <taxon>Panicum</taxon>
        <taxon>Panicum sect. Hiantes</taxon>
    </lineage>
</organism>
<dbReference type="Gene3D" id="4.10.280.10">
    <property type="entry name" value="Helix-loop-helix DNA-binding domain"/>
    <property type="match status" value="1"/>
</dbReference>
<proteinExistence type="inferred from homology"/>
<dbReference type="Proteomes" id="UP000823388">
    <property type="component" value="Chromosome 9N"/>
</dbReference>
<evidence type="ECO:0000259" key="6">
    <source>
        <dbReference type="PROSITE" id="PS50888"/>
    </source>
</evidence>